<proteinExistence type="predicted"/>
<dbReference type="AlphaFoldDB" id="A0A8D8ZZ14"/>
<accession>A0A8D8ZZ14</accession>
<name>A0A8D8ZZ14_9HEMI</name>
<dbReference type="EMBL" id="HBUF01543458">
    <property type="protein sequence ID" value="CAG6755972.1"/>
    <property type="molecule type" value="Transcribed_RNA"/>
</dbReference>
<dbReference type="EMBL" id="HBUF01543459">
    <property type="protein sequence ID" value="CAG6755974.1"/>
    <property type="molecule type" value="Transcribed_RNA"/>
</dbReference>
<protein>
    <submittedName>
        <fullName evidence="1">Uncharacterized protein</fullName>
    </submittedName>
</protein>
<evidence type="ECO:0000313" key="1">
    <source>
        <dbReference type="EMBL" id="CAG6755972.1"/>
    </source>
</evidence>
<organism evidence="1">
    <name type="scientific">Cacopsylla melanoneura</name>
    <dbReference type="NCBI Taxonomy" id="428564"/>
    <lineage>
        <taxon>Eukaryota</taxon>
        <taxon>Metazoa</taxon>
        <taxon>Ecdysozoa</taxon>
        <taxon>Arthropoda</taxon>
        <taxon>Hexapoda</taxon>
        <taxon>Insecta</taxon>
        <taxon>Pterygota</taxon>
        <taxon>Neoptera</taxon>
        <taxon>Paraneoptera</taxon>
        <taxon>Hemiptera</taxon>
        <taxon>Sternorrhyncha</taxon>
        <taxon>Psylloidea</taxon>
        <taxon>Psyllidae</taxon>
        <taxon>Psyllinae</taxon>
        <taxon>Cacopsylla</taxon>
    </lineage>
</organism>
<reference evidence="1" key="1">
    <citation type="submission" date="2021-05" db="EMBL/GenBank/DDBJ databases">
        <authorList>
            <person name="Alioto T."/>
            <person name="Alioto T."/>
            <person name="Gomez Garrido J."/>
        </authorList>
    </citation>
    <scope>NUCLEOTIDE SEQUENCE</scope>
</reference>
<sequence>MDMCMDKSLWMRGRRQEGGLREISCTRNPLVDRLQLAIQILICVCKQSMQFLLLLGTVLRLFPFPPPPVPYLPLSSFLLLLRSTMLPLRYVRMAALPPPVPSLLHPPGLCPVSLPAADPPMRAGHPKGHRASLRGH</sequence>